<dbReference type="Proteomes" id="UP001249851">
    <property type="component" value="Unassembled WGS sequence"/>
</dbReference>
<reference evidence="1" key="1">
    <citation type="journal article" date="2023" name="G3 (Bethesda)">
        <title>Whole genome assembly and annotation of the endangered Caribbean coral Acropora cervicornis.</title>
        <authorList>
            <person name="Selwyn J.D."/>
            <person name="Vollmer S.V."/>
        </authorList>
    </citation>
    <scope>NUCLEOTIDE SEQUENCE</scope>
    <source>
        <strain evidence="1">K2</strain>
    </source>
</reference>
<name>A0AAD9R0B1_ACRCE</name>
<gene>
    <name evidence="1" type="ORF">P5673_005182</name>
</gene>
<comment type="caution">
    <text evidence="1">The sequence shown here is derived from an EMBL/GenBank/DDBJ whole genome shotgun (WGS) entry which is preliminary data.</text>
</comment>
<accession>A0AAD9R0B1</accession>
<organism evidence="1 2">
    <name type="scientific">Acropora cervicornis</name>
    <name type="common">Staghorn coral</name>
    <dbReference type="NCBI Taxonomy" id="6130"/>
    <lineage>
        <taxon>Eukaryota</taxon>
        <taxon>Metazoa</taxon>
        <taxon>Cnidaria</taxon>
        <taxon>Anthozoa</taxon>
        <taxon>Hexacorallia</taxon>
        <taxon>Scleractinia</taxon>
        <taxon>Astrocoeniina</taxon>
        <taxon>Acroporidae</taxon>
        <taxon>Acropora</taxon>
    </lineage>
</organism>
<evidence type="ECO:0000313" key="1">
    <source>
        <dbReference type="EMBL" id="KAK2570381.1"/>
    </source>
</evidence>
<evidence type="ECO:0000313" key="2">
    <source>
        <dbReference type="Proteomes" id="UP001249851"/>
    </source>
</evidence>
<sequence>MKHYLMPTVDKKPQQIILHVGTNDLRDLSPTVVAENIVDLAKKIEMESNAEVILSELVSRSDNVSNDAVKAVNKRLIKYCNQNDWRMIKHQNIDRNCLNKSGLHLNEKASTFTNVFATTPVPLKWIMYFKNNQEVSPQITARNLSVKDKVAVAGNDLVLIAERKYCLLTAAAMKTLLPCQGYVSLWFEPVEIVD</sequence>
<keyword evidence="2" id="KW-1185">Reference proteome</keyword>
<dbReference type="EMBL" id="JARQWQ010000008">
    <property type="protein sequence ID" value="KAK2570381.1"/>
    <property type="molecule type" value="Genomic_DNA"/>
</dbReference>
<reference evidence="1" key="2">
    <citation type="journal article" date="2023" name="Science">
        <title>Genomic signatures of disease resistance in endangered staghorn corals.</title>
        <authorList>
            <person name="Vollmer S.V."/>
            <person name="Selwyn J.D."/>
            <person name="Despard B.A."/>
            <person name="Roesel C.L."/>
        </authorList>
    </citation>
    <scope>NUCLEOTIDE SEQUENCE</scope>
    <source>
        <strain evidence="1">K2</strain>
    </source>
</reference>
<proteinExistence type="predicted"/>
<protein>
    <submittedName>
        <fullName evidence="1">Uncharacterized protein</fullName>
    </submittedName>
</protein>
<dbReference type="SUPFAM" id="SSF52266">
    <property type="entry name" value="SGNH hydrolase"/>
    <property type="match status" value="1"/>
</dbReference>
<dbReference type="InterPro" id="IPR036514">
    <property type="entry name" value="SGNH_hydro_sf"/>
</dbReference>
<dbReference type="AlphaFoldDB" id="A0AAD9R0B1"/>
<dbReference type="Gene3D" id="3.40.50.1110">
    <property type="entry name" value="SGNH hydrolase"/>
    <property type="match status" value="1"/>
</dbReference>